<protein>
    <submittedName>
        <fullName evidence="1">Uncharacterized protein</fullName>
    </submittedName>
</protein>
<proteinExistence type="predicted"/>
<dbReference type="OrthoDB" id="3871240at2"/>
<name>A0A6L3VXB5_9ACTN</name>
<dbReference type="EMBL" id="WBMR01000076">
    <property type="protein sequence ID" value="KAB2376966.1"/>
    <property type="molecule type" value="Genomic_DNA"/>
</dbReference>
<sequence length="178" mass="19287">MSSGADHGAPEAPSLAALKAAFADAPRPDTRPLSEAEKTALRDRLNSARPGQTVKLTHREHTARTEMGIIRTREDVVSLYELVQGEYRQPQASPVSAEFGAGILAAIEWATGVEAIGPITGEAAEQFPPSGAQLYHEQVAALDVAERRRQHARGQNFAVGVEHTLMWLTARTTERPWG</sequence>
<dbReference type="AlphaFoldDB" id="A0A6L3VXB5"/>
<evidence type="ECO:0000313" key="1">
    <source>
        <dbReference type="EMBL" id="KAB2376966.1"/>
    </source>
</evidence>
<gene>
    <name evidence="1" type="ORF">F9B16_24330</name>
</gene>
<dbReference type="Proteomes" id="UP000483004">
    <property type="component" value="Unassembled WGS sequence"/>
</dbReference>
<organism evidence="1 2">
    <name type="scientific">Actinomadura montaniterrae</name>
    <dbReference type="NCBI Taxonomy" id="1803903"/>
    <lineage>
        <taxon>Bacteria</taxon>
        <taxon>Bacillati</taxon>
        <taxon>Actinomycetota</taxon>
        <taxon>Actinomycetes</taxon>
        <taxon>Streptosporangiales</taxon>
        <taxon>Thermomonosporaceae</taxon>
        <taxon>Actinomadura</taxon>
    </lineage>
</organism>
<dbReference type="RefSeq" id="WP_151542437.1">
    <property type="nucleotide sequence ID" value="NZ_WBMR01000076.1"/>
</dbReference>
<evidence type="ECO:0000313" key="2">
    <source>
        <dbReference type="Proteomes" id="UP000483004"/>
    </source>
</evidence>
<comment type="caution">
    <text evidence="1">The sequence shown here is derived from an EMBL/GenBank/DDBJ whole genome shotgun (WGS) entry which is preliminary data.</text>
</comment>
<accession>A0A6L3VXB5</accession>
<reference evidence="1 2" key="1">
    <citation type="submission" date="2019-09" db="EMBL/GenBank/DDBJ databases">
        <title>Actinomadura physcomitrii sp. nov., a novel actinomycete isolated from moss [Physcomitrium sphaericum (Ludw) Fuernr].</title>
        <authorList>
            <person name="Liu C."/>
            <person name="Zhuang X."/>
        </authorList>
    </citation>
    <scope>NUCLEOTIDE SEQUENCE [LARGE SCALE GENOMIC DNA]</scope>
    <source>
        <strain evidence="1 2">CYP1-1B</strain>
    </source>
</reference>
<keyword evidence="2" id="KW-1185">Reference proteome</keyword>